<dbReference type="Pfam" id="PF11958">
    <property type="entry name" value="DUF3472"/>
    <property type="match status" value="1"/>
</dbReference>
<proteinExistence type="predicted"/>
<name>A0ABY5EV37_9HYPH</name>
<evidence type="ECO:0000259" key="1">
    <source>
        <dbReference type="Pfam" id="PF20944"/>
    </source>
</evidence>
<dbReference type="EMBL" id="CP101114">
    <property type="protein sequence ID" value="UTO28016.1"/>
    <property type="molecule type" value="Genomic_DNA"/>
</dbReference>
<reference evidence="2" key="1">
    <citation type="submission" date="2022-07" db="EMBL/GenBank/DDBJ databases">
        <title>First report of Bartonella spp. in marsupials in Brazil, with a description of Bartonella harrusi sp. nov. and new proposal for taxonomic reclassification of species of the genus Bartonella.</title>
        <authorList>
            <person name="Amaral R.B."/>
        </authorList>
    </citation>
    <scope>NUCLEOTIDE SEQUENCE</scope>
    <source>
        <strain evidence="2">117A</strain>
    </source>
</reference>
<dbReference type="Gene3D" id="2.60.120.1230">
    <property type="match status" value="1"/>
</dbReference>
<protein>
    <submittedName>
        <fullName evidence="2">DUF3472 domain-containing protein</fullName>
    </submittedName>
</protein>
<dbReference type="Pfam" id="PF20944">
    <property type="entry name" value="StcE_b-sandwich"/>
    <property type="match status" value="1"/>
</dbReference>
<dbReference type="RefSeq" id="WP_254769928.1">
    <property type="nucleotide sequence ID" value="NZ_CP101114.1"/>
</dbReference>
<gene>
    <name evidence="2" type="ORF">NMK50_07305</name>
</gene>
<dbReference type="InterPro" id="IPR048990">
    <property type="entry name" value="StcE_b-sandwich"/>
</dbReference>
<evidence type="ECO:0000313" key="3">
    <source>
        <dbReference type="Proteomes" id="UP001059475"/>
    </source>
</evidence>
<sequence length="324" mass="36060">MSSPSYAVVAGGIVSVRNAWPAYSNFNQLSFFQKIDNDGGLRSHYFWANQFAFKNGNNGYIGLQNRGGVHFFNYSIWKAVGWKSGQCRFFSHEGSGVQCDIKVSWKIEHQYKLDVSKNKNLVTGTITDLTNGTKTIVGVIEVPKTFGKFYSSLGFVEEYSQGVNQLSSCFVMGAQRSIFRNPIGDNTIKAKQSTYTYGNCNDPYVVQASCDNNSCTTVVNDLKGIPSPHAPQVAFINEKNLSAQTISDALKANNLIVIRSRNGSWAPNIYFPRPGLFKSKSIFVDHRASYGSSLYVNNSVTKVNKGTQKMYMSDGKRWKVIKTQ</sequence>
<accession>A0ABY5EV37</accession>
<feature type="domain" description="Metalloprotease StcE beta-sandwich" evidence="1">
    <location>
        <begin position="254"/>
        <end position="321"/>
    </location>
</feature>
<evidence type="ECO:0000313" key="2">
    <source>
        <dbReference type="EMBL" id="UTO28016.1"/>
    </source>
</evidence>
<organism evidence="2 3">
    <name type="scientific">Bartonella harrusi</name>
    <dbReference type="NCBI Taxonomy" id="2961895"/>
    <lineage>
        <taxon>Bacteria</taxon>
        <taxon>Pseudomonadati</taxon>
        <taxon>Pseudomonadota</taxon>
        <taxon>Alphaproteobacteria</taxon>
        <taxon>Hyphomicrobiales</taxon>
        <taxon>Bartonellaceae</taxon>
        <taxon>Bartonella</taxon>
    </lineage>
</organism>
<dbReference type="InterPro" id="IPR021862">
    <property type="entry name" value="DUF3472"/>
</dbReference>
<dbReference type="Proteomes" id="UP001059475">
    <property type="component" value="Chromosome"/>
</dbReference>
<keyword evidence="3" id="KW-1185">Reference proteome</keyword>